<keyword evidence="1" id="KW-0812">Transmembrane</keyword>
<accession>A0A3D8Q0Z8</accession>
<keyword evidence="1" id="KW-0472">Membrane</keyword>
<comment type="caution">
    <text evidence="2">The sequence shown here is derived from an EMBL/GenBank/DDBJ whole genome shotgun (WGS) entry which is preliminary data.</text>
</comment>
<proteinExistence type="predicted"/>
<evidence type="ECO:0008006" key="4">
    <source>
        <dbReference type="Google" id="ProtNLM"/>
    </source>
</evidence>
<dbReference type="OrthoDB" id="2388573at2"/>
<keyword evidence="1" id="KW-1133">Transmembrane helix</keyword>
<keyword evidence="3" id="KW-1185">Reference proteome</keyword>
<dbReference type="Proteomes" id="UP000256520">
    <property type="component" value="Unassembled WGS sequence"/>
</dbReference>
<name>A0A3D8Q0Z8_9BACI</name>
<evidence type="ECO:0000313" key="3">
    <source>
        <dbReference type="Proteomes" id="UP000256520"/>
    </source>
</evidence>
<reference evidence="3" key="1">
    <citation type="submission" date="2017-11" db="EMBL/GenBank/DDBJ databases">
        <authorList>
            <person name="Zhu W."/>
        </authorList>
    </citation>
    <scope>NUCLEOTIDE SEQUENCE [LARGE SCALE GENOMIC DNA]</scope>
    <source>
        <strain evidence="3">CAU 1051</strain>
    </source>
</reference>
<gene>
    <name evidence="2" type="ORF">CWR45_02285</name>
</gene>
<sequence>MTLEAAMVLPFFMLFIVFLAMIIRLAIVDMALYQSLAETNEVVVTLAYPAELATTAVSTIVEEKFDGLSERVDIDPQLAKDLLNDSMEYLGITIDVNGYLDSVTPGLVEPIIEDKFSGRLGGNFFDPSKLKIDSIKTPTSFTGDGAFLEINASYDIDISIPFVEKTITLKKTSYERLWAGA</sequence>
<evidence type="ECO:0000313" key="2">
    <source>
        <dbReference type="EMBL" id="RDW21722.1"/>
    </source>
</evidence>
<organism evidence="2 3">
    <name type="scientific">Oceanobacillus chungangensis</name>
    <dbReference type="NCBI Taxonomy" id="1229152"/>
    <lineage>
        <taxon>Bacteria</taxon>
        <taxon>Bacillati</taxon>
        <taxon>Bacillota</taxon>
        <taxon>Bacilli</taxon>
        <taxon>Bacillales</taxon>
        <taxon>Bacillaceae</taxon>
        <taxon>Oceanobacillus</taxon>
    </lineage>
</organism>
<dbReference type="RefSeq" id="WP_115748178.1">
    <property type="nucleotide sequence ID" value="NZ_PIOD01000002.1"/>
</dbReference>
<dbReference type="EMBL" id="PIOD01000002">
    <property type="protein sequence ID" value="RDW21722.1"/>
    <property type="molecule type" value="Genomic_DNA"/>
</dbReference>
<evidence type="ECO:0000256" key="1">
    <source>
        <dbReference type="SAM" id="Phobius"/>
    </source>
</evidence>
<protein>
    <recommendedName>
        <fullName evidence="4">Pilus assembly protein TadE</fullName>
    </recommendedName>
</protein>
<feature type="transmembrane region" description="Helical" evidence="1">
    <location>
        <begin position="6"/>
        <end position="27"/>
    </location>
</feature>
<dbReference type="AlphaFoldDB" id="A0A3D8Q0Z8"/>